<dbReference type="PIRSF" id="PIRSF038984">
    <property type="entry name" value="FAD_binding_protein"/>
    <property type="match status" value="1"/>
</dbReference>
<name>A0A1J4T9B5_9BACT</name>
<dbReference type="Pfam" id="PF07992">
    <property type="entry name" value="Pyr_redox_2"/>
    <property type="match status" value="1"/>
</dbReference>
<accession>A0A1J4T9B5</accession>
<comment type="caution">
    <text evidence="4">The sequence shown here is derived from an EMBL/GenBank/DDBJ whole genome shotgun (WGS) entry which is preliminary data.</text>
</comment>
<organism evidence="4 5">
    <name type="scientific">Candidatus Falkowbacteria bacterium CG1_02_41_21</name>
    <dbReference type="NCBI Taxonomy" id="1805147"/>
    <lineage>
        <taxon>Bacteria</taxon>
        <taxon>Candidatus Falkowiibacteriota</taxon>
    </lineage>
</organism>
<dbReference type="Gene3D" id="3.50.50.60">
    <property type="entry name" value="FAD/NAD(P)-binding domain"/>
    <property type="match status" value="2"/>
</dbReference>
<dbReference type="InterPro" id="IPR049516">
    <property type="entry name" value="FAD-depend_C"/>
</dbReference>
<dbReference type="PRINTS" id="PR00411">
    <property type="entry name" value="PNDRDTASEI"/>
</dbReference>
<dbReference type="GO" id="GO:0016491">
    <property type="term" value="F:oxidoreductase activity"/>
    <property type="evidence" value="ECO:0007669"/>
    <property type="project" value="InterPro"/>
</dbReference>
<dbReference type="Proteomes" id="UP000182860">
    <property type="component" value="Unassembled WGS sequence"/>
</dbReference>
<dbReference type="InterPro" id="IPR023753">
    <property type="entry name" value="FAD/NAD-binding_dom"/>
</dbReference>
<feature type="domain" description="FAD/NAD(P)-binding" evidence="2">
    <location>
        <begin position="103"/>
        <end position="272"/>
    </location>
</feature>
<dbReference type="InterPro" id="IPR036188">
    <property type="entry name" value="FAD/NAD-bd_sf"/>
</dbReference>
<dbReference type="AlphaFoldDB" id="A0A1J4T9B5"/>
<protein>
    <submittedName>
        <fullName evidence="4">Uncharacterized protein</fullName>
    </submittedName>
</protein>
<proteinExistence type="predicted"/>
<evidence type="ECO:0000259" key="2">
    <source>
        <dbReference type="Pfam" id="PF07992"/>
    </source>
</evidence>
<sequence>MNSEKNKLIRIEEVALGLDDNEEILKAMISQILNLPESDIIDYSIVKKNIDSRQKRNILLIYSLDVKVKDIKAIKKFDSRHRVRIHEPFVYQAKKITQKINKKIVVVGSGPCGLFAALLLAKAGLKPLLIERGKDIDSRVKDVNKFFQTGDLNPQSNIQFGEGGAGTFSDGKLYTLINDPRSKYIFTELIRAGAPEEIAWSGTPHIGTDKLRRVIKNIRQEIIRLGGKIKFEACLTDLEIEQGKIKAIIVNNKTKIPVDDLILATGHSARDTYQMLYDRKLKIQAKAFAIGLRIEHQAEMINKAQYGAGYNHPKLGPAKYKLVQHLDKQRSVYTFCMCPGGYVMAAASEAGGVVVNGMSEYAQNGENSNSALLVPIMPSDFSSNHPLAGIEFQRKWERKAYLAGGSDYSAPAQLVGDFLQARVSQKIKNVKPSYWPRIKLTSLDSCLPDYVIASLRAALPLMNNKIKGFVHPEAVLTGVETRSSAPVRLARDKKCESNISGIYPAGEGAGYAGGIVSSAIDGLTVAEALIAKYLK</sequence>
<keyword evidence="1" id="KW-1133">Transmembrane helix</keyword>
<dbReference type="PANTHER" id="PTHR42842">
    <property type="entry name" value="FAD/NAD(P)-BINDING OXIDOREDUCTASE"/>
    <property type="match status" value="1"/>
</dbReference>
<dbReference type="PRINTS" id="PR00368">
    <property type="entry name" value="FADPNR"/>
</dbReference>
<evidence type="ECO:0000259" key="3">
    <source>
        <dbReference type="Pfam" id="PF21688"/>
    </source>
</evidence>
<feature type="domain" description="FAD-dependent protein C-terminal" evidence="3">
    <location>
        <begin position="287"/>
        <end position="483"/>
    </location>
</feature>
<keyword evidence="1" id="KW-0472">Membrane</keyword>
<dbReference type="PANTHER" id="PTHR42842:SF3">
    <property type="entry name" value="FAD_NAD(P)-BINDING OXIDOREDUCTASE FAMILY PROTEIN"/>
    <property type="match status" value="1"/>
</dbReference>
<dbReference type="SUPFAM" id="SSF51905">
    <property type="entry name" value="FAD/NAD(P)-binding domain"/>
    <property type="match status" value="1"/>
</dbReference>
<feature type="transmembrane region" description="Helical" evidence="1">
    <location>
        <begin position="104"/>
        <end position="125"/>
    </location>
</feature>
<gene>
    <name evidence="4" type="ORF">AUJ35_02005</name>
</gene>
<reference evidence="4 5" key="1">
    <citation type="journal article" date="2016" name="Environ. Microbiol.">
        <title>Genomic resolution of a cold subsurface aquifer community provides metabolic insights for novel microbes adapted to high CO concentrations.</title>
        <authorList>
            <person name="Probst A.J."/>
            <person name="Castelle C.J."/>
            <person name="Singh A."/>
            <person name="Brown C.T."/>
            <person name="Anantharaman K."/>
            <person name="Sharon I."/>
            <person name="Hug L.A."/>
            <person name="Burstein D."/>
            <person name="Emerson J.B."/>
            <person name="Thomas B.C."/>
            <person name="Banfield J.F."/>
        </authorList>
    </citation>
    <scope>NUCLEOTIDE SEQUENCE [LARGE SCALE GENOMIC DNA]</scope>
    <source>
        <strain evidence="4">CG1_02_41_21</strain>
    </source>
</reference>
<evidence type="ECO:0000256" key="1">
    <source>
        <dbReference type="SAM" id="Phobius"/>
    </source>
</evidence>
<dbReference type="EMBL" id="MNUV01000038">
    <property type="protein sequence ID" value="OIO07467.1"/>
    <property type="molecule type" value="Genomic_DNA"/>
</dbReference>
<dbReference type="Pfam" id="PF21688">
    <property type="entry name" value="FAD-depend_C"/>
    <property type="match status" value="1"/>
</dbReference>
<evidence type="ECO:0000313" key="5">
    <source>
        <dbReference type="Proteomes" id="UP000182860"/>
    </source>
</evidence>
<dbReference type="Gene3D" id="3.30.70.2700">
    <property type="match status" value="1"/>
</dbReference>
<evidence type="ECO:0000313" key="4">
    <source>
        <dbReference type="EMBL" id="OIO07467.1"/>
    </source>
</evidence>
<keyword evidence="1" id="KW-0812">Transmembrane</keyword>
<dbReference type="InterPro" id="IPR028348">
    <property type="entry name" value="FAD-binding_protein"/>
</dbReference>